<dbReference type="EMBL" id="CP098023">
    <property type="protein sequence ID" value="WKD48846.1"/>
    <property type="molecule type" value="Genomic_DNA"/>
</dbReference>
<reference evidence="1 2" key="1">
    <citation type="submission" date="2022-05" db="EMBL/GenBank/DDBJ databases">
        <title>Microbulbifer sp. nov., isolated from sponge.</title>
        <authorList>
            <person name="Gao L."/>
        </authorList>
    </citation>
    <scope>NUCLEOTIDE SEQUENCE [LARGE SCALE GENOMIC DNA]</scope>
    <source>
        <strain evidence="1 2">MI-G</strain>
    </source>
</reference>
<sequence length="166" mass="18281">MPEATYSLIFRGDLIEGFAANEVKTRLARLFKSQAQSVEHLFSGRPLILKKGLSRAHAEQFQVTLGKLGAQVTIRNECSGETIQVGSATKSQPADGLNTSTVQAPNWTLAPMEGNLVRDHERKEVAPVRVSVGHISLRAAEGFLLDETERDRGEILPVQVPQWDIH</sequence>
<evidence type="ECO:0000313" key="1">
    <source>
        <dbReference type="EMBL" id="WKD48846.1"/>
    </source>
</evidence>
<evidence type="ECO:0000313" key="2">
    <source>
        <dbReference type="Proteomes" id="UP001321520"/>
    </source>
</evidence>
<dbReference type="RefSeq" id="WP_301414627.1">
    <property type="nucleotide sequence ID" value="NZ_CP098023.1"/>
</dbReference>
<gene>
    <name evidence="1" type="ORF">M8T91_13150</name>
</gene>
<keyword evidence="2" id="KW-1185">Reference proteome</keyword>
<proteinExistence type="predicted"/>
<organism evidence="1 2">
    <name type="scientific">Microbulbifer spongiae</name>
    <dbReference type="NCBI Taxonomy" id="2944933"/>
    <lineage>
        <taxon>Bacteria</taxon>
        <taxon>Pseudomonadati</taxon>
        <taxon>Pseudomonadota</taxon>
        <taxon>Gammaproteobacteria</taxon>
        <taxon>Cellvibrionales</taxon>
        <taxon>Microbulbiferaceae</taxon>
        <taxon>Microbulbifer</taxon>
    </lineage>
</organism>
<dbReference type="Proteomes" id="UP001321520">
    <property type="component" value="Chromosome"/>
</dbReference>
<name>A0ABY9EDM4_9GAMM</name>
<accession>A0ABY9EDM4</accession>
<protein>
    <submittedName>
        <fullName evidence="1">Uncharacterized protein</fullName>
    </submittedName>
</protein>